<proteinExistence type="predicted"/>
<comment type="caution">
    <text evidence="1">The sequence shown here is derived from an EMBL/GenBank/DDBJ whole genome shotgun (WGS) entry which is preliminary data.</text>
</comment>
<dbReference type="STRING" id="181874.A0A409W8S8"/>
<dbReference type="AlphaFoldDB" id="A0A409W8S8"/>
<dbReference type="Proteomes" id="UP000284842">
    <property type="component" value="Unassembled WGS sequence"/>
</dbReference>
<evidence type="ECO:0000313" key="1">
    <source>
        <dbReference type="EMBL" id="PPQ74899.1"/>
    </source>
</evidence>
<accession>A0A409W8S8</accession>
<dbReference type="InParanoid" id="A0A409W8S8"/>
<reference evidence="1 2" key="1">
    <citation type="journal article" date="2018" name="Evol. Lett.">
        <title>Horizontal gene cluster transfer increased hallucinogenic mushroom diversity.</title>
        <authorList>
            <person name="Reynolds H.T."/>
            <person name="Vijayakumar V."/>
            <person name="Gluck-Thaler E."/>
            <person name="Korotkin H.B."/>
            <person name="Matheny P.B."/>
            <person name="Slot J.C."/>
        </authorList>
    </citation>
    <scope>NUCLEOTIDE SEQUENCE [LARGE SCALE GENOMIC DNA]</scope>
    <source>
        <strain evidence="1 2">2629</strain>
    </source>
</reference>
<sequence length="231" mass="26996">MSGLFFVYCEVGPKVNEADFNEWYDETYIPKLFTLPEFLDVQRYTATDSRTPHYLSTFTVSRDPTAIINEQPFKTQVKNVTTPLEDHIVTSLQTTNRRDMELVFEYPPPSTPSAPAAKYFLLETMDFIDDDSTFQDDVHQWYNDAHIADISKIDGWTRSRRFRLNESAELIPGTDSIVHLNAPKYYALHEFTNDRYKEDLAMLAPIHDEKGQELFPNAKFDTRHFVLHRAW</sequence>
<organism evidence="1 2">
    <name type="scientific">Panaeolus cyanescens</name>
    <dbReference type="NCBI Taxonomy" id="181874"/>
    <lineage>
        <taxon>Eukaryota</taxon>
        <taxon>Fungi</taxon>
        <taxon>Dikarya</taxon>
        <taxon>Basidiomycota</taxon>
        <taxon>Agaricomycotina</taxon>
        <taxon>Agaricomycetes</taxon>
        <taxon>Agaricomycetidae</taxon>
        <taxon>Agaricales</taxon>
        <taxon>Agaricineae</taxon>
        <taxon>Galeropsidaceae</taxon>
        <taxon>Panaeolus</taxon>
    </lineage>
</organism>
<dbReference type="OrthoDB" id="2851338at2759"/>
<protein>
    <recommendedName>
        <fullName evidence="3">EthD domain-containing protein</fullName>
    </recommendedName>
</protein>
<name>A0A409W8S8_9AGAR</name>
<dbReference type="EMBL" id="NHTK01005717">
    <property type="protein sequence ID" value="PPQ74899.1"/>
    <property type="molecule type" value="Genomic_DNA"/>
</dbReference>
<evidence type="ECO:0000313" key="2">
    <source>
        <dbReference type="Proteomes" id="UP000284842"/>
    </source>
</evidence>
<evidence type="ECO:0008006" key="3">
    <source>
        <dbReference type="Google" id="ProtNLM"/>
    </source>
</evidence>
<gene>
    <name evidence="1" type="ORF">CVT24_003052</name>
</gene>
<keyword evidence="2" id="KW-1185">Reference proteome</keyword>